<protein>
    <submittedName>
        <fullName evidence="1">Uncharacterized protein</fullName>
    </submittedName>
</protein>
<dbReference type="RefSeq" id="WP_085408277.1">
    <property type="nucleotide sequence ID" value="NZ_JACTOC010000001.1"/>
</dbReference>
<comment type="caution">
    <text evidence="1">The sequence shown here is derived from an EMBL/GenBank/DDBJ whole genome shotgun (WGS) entry which is preliminary data.</text>
</comment>
<evidence type="ECO:0000313" key="2">
    <source>
        <dbReference type="Proteomes" id="UP000193664"/>
    </source>
</evidence>
<dbReference type="Proteomes" id="UP000193664">
    <property type="component" value="Unassembled WGS sequence"/>
</dbReference>
<evidence type="ECO:0000313" key="1">
    <source>
        <dbReference type="EMBL" id="OSG95527.1"/>
    </source>
</evidence>
<gene>
    <name evidence="1" type="ORF">AD0028_0767</name>
</gene>
<dbReference type="AlphaFoldDB" id="A0A1X2ZM63"/>
<accession>A0A1X2ZM63</accession>
<organism evidence="1 2">
    <name type="scientific">Bifidobacterium adolescentis</name>
    <dbReference type="NCBI Taxonomy" id="1680"/>
    <lineage>
        <taxon>Bacteria</taxon>
        <taxon>Bacillati</taxon>
        <taxon>Actinomycetota</taxon>
        <taxon>Actinomycetes</taxon>
        <taxon>Bifidobacteriales</taxon>
        <taxon>Bifidobacteriaceae</taxon>
        <taxon>Bifidobacterium</taxon>
    </lineage>
</organism>
<dbReference type="EMBL" id="LNKF01000002">
    <property type="protein sequence ID" value="OSG95527.1"/>
    <property type="molecule type" value="Genomic_DNA"/>
</dbReference>
<sequence>MVRSTVDYYAFTVKTRKKNPDIPRDVLDVGGGYSVLAYLCSYLEHVKGTILKDERRERIYSVSDYEVHGRLVLIDVLSGQYGESGQLLDILRGNVVRDINPDEAAVKTVRIVFCCPRGDDVKMAIFAVEHMNSINGKFVIDYFAKCLRAFIPGLVAKIDGILEKEAWLDSSSLVSMKIPISSTDQQLTVDNGLDDDPKETMYGRMALVVLPPKGVSVLNPRFWRALRKKNMGREGMLTIPSLNNESIPKQGVLVEAAGIDGRKKTFTIGNEKSPKIREVITGDGEPRLDNGQLRRVLSDSIFRKYHDEQIRLETGWDSGEMHEEIPDSEVIDWNTLFEQVNPQNGDRYELES</sequence>
<proteinExistence type="predicted"/>
<reference evidence="1 2" key="1">
    <citation type="journal article" date="2016" name="Sci. Rep.">
        <title>Evaluation of genetic diversity among strains of the human gut commensal Bifidobacterium adolescentis.</title>
        <authorList>
            <person name="Duranti S."/>
            <person name="Milani C."/>
            <person name="Lugli G.A."/>
            <person name="Mancabelli L."/>
            <person name="Turroni F."/>
            <person name="Ferrario C."/>
            <person name="Mangifesta M."/>
            <person name="Viappiani A."/>
            <person name="Sanchez B."/>
            <person name="Margolles A."/>
            <person name="van Sinderen D."/>
            <person name="Ventura M."/>
        </authorList>
    </citation>
    <scope>NUCLEOTIDE SEQUENCE [LARGE SCALE GENOMIC DNA]</scope>
    <source>
        <strain evidence="1 2">AD2-8</strain>
    </source>
</reference>
<name>A0A1X2ZM63_BIFAD</name>